<keyword evidence="1" id="KW-0812">Transmembrane</keyword>
<evidence type="ECO:0000256" key="1">
    <source>
        <dbReference type="SAM" id="Phobius"/>
    </source>
</evidence>
<dbReference type="EMBL" id="AODM01000043">
    <property type="protein sequence ID" value="EUJ52542.1"/>
    <property type="molecule type" value="Genomic_DNA"/>
</dbReference>
<dbReference type="RefSeq" id="WP_052006832.1">
    <property type="nucleotide sequence ID" value="NZ_AODM01000043.1"/>
</dbReference>
<proteinExistence type="predicted"/>
<reference evidence="2 3" key="1">
    <citation type="submission" date="2012-12" db="EMBL/GenBank/DDBJ databases">
        <title>Novel taxa of Listeriaceae from agricultural environments in the United States.</title>
        <authorList>
            <person name="den Bakker H.C."/>
            <person name="Allred A."/>
            <person name="Warchocki S."/>
            <person name="Wright E.M."/>
            <person name="Burrell A."/>
            <person name="Nightingale K.K."/>
            <person name="Kephart D."/>
            <person name="Wiedmann M."/>
        </authorList>
    </citation>
    <scope>NUCLEOTIDE SEQUENCE [LARGE SCALE GENOMIC DNA]</scope>
    <source>
        <strain evidence="2 3">FSL S10-1203</strain>
    </source>
</reference>
<dbReference type="AlphaFoldDB" id="W7DLF1"/>
<evidence type="ECO:0000313" key="2">
    <source>
        <dbReference type="EMBL" id="EUJ52542.1"/>
    </source>
</evidence>
<feature type="transmembrane region" description="Helical" evidence="1">
    <location>
        <begin position="16"/>
        <end position="37"/>
    </location>
</feature>
<dbReference type="PATRIC" id="fig|1265822.4.peg.2673"/>
<gene>
    <name evidence="2" type="ORF">MCOL2_13137</name>
</gene>
<keyword evidence="1" id="KW-1133">Transmembrane helix</keyword>
<name>W7DLF1_9LIST</name>
<organism evidence="2 3">
    <name type="scientific">Listeria fleischmannii FSL S10-1203</name>
    <dbReference type="NCBI Taxonomy" id="1265822"/>
    <lineage>
        <taxon>Bacteria</taxon>
        <taxon>Bacillati</taxon>
        <taxon>Bacillota</taxon>
        <taxon>Bacilli</taxon>
        <taxon>Bacillales</taxon>
        <taxon>Listeriaceae</taxon>
        <taxon>Listeria</taxon>
    </lineage>
</organism>
<keyword evidence="1" id="KW-0472">Membrane</keyword>
<dbReference type="Proteomes" id="UP000019241">
    <property type="component" value="Unassembled WGS sequence"/>
</dbReference>
<accession>W7DLF1</accession>
<evidence type="ECO:0000313" key="3">
    <source>
        <dbReference type="Proteomes" id="UP000019241"/>
    </source>
</evidence>
<comment type="caution">
    <text evidence="2">The sequence shown here is derived from an EMBL/GenBank/DDBJ whole genome shotgun (WGS) entry which is preliminary data.</text>
</comment>
<protein>
    <submittedName>
        <fullName evidence="2">Uncharacterized protein</fullName>
    </submittedName>
</protein>
<sequence length="110" mass="12708">MKKNKLRRKGRRNRQIFISLSLAILICLLGGAFYIHLTKNTSTTATNETTKNELQPSKRVEANVVPEKAIDEYLKEIGFNGTVYIEDKGKYTLKKSIRKRKILKQVKKIK</sequence>